<dbReference type="Proteomes" id="UP000238348">
    <property type="component" value="Chromosome"/>
</dbReference>
<evidence type="ECO:0000313" key="8">
    <source>
        <dbReference type="EMBL" id="AUX38762.1"/>
    </source>
</evidence>
<evidence type="ECO:0000256" key="4">
    <source>
        <dbReference type="ARBA" id="ARBA00022840"/>
    </source>
</evidence>
<evidence type="ECO:0000259" key="7">
    <source>
        <dbReference type="PROSITE" id="PS50011"/>
    </source>
</evidence>
<dbReference type="PANTHER" id="PTHR43289">
    <property type="entry name" value="MITOGEN-ACTIVATED PROTEIN KINASE KINASE KINASE 20-RELATED"/>
    <property type="match status" value="1"/>
</dbReference>
<feature type="domain" description="Protein kinase" evidence="7">
    <location>
        <begin position="26"/>
        <end position="287"/>
    </location>
</feature>
<feature type="compositionally biased region" description="Low complexity" evidence="6">
    <location>
        <begin position="673"/>
        <end position="701"/>
    </location>
</feature>
<dbReference type="InterPro" id="IPR017441">
    <property type="entry name" value="Protein_kinase_ATP_BS"/>
</dbReference>
<feature type="compositionally biased region" description="Low complexity" evidence="6">
    <location>
        <begin position="709"/>
        <end position="728"/>
    </location>
</feature>
<dbReference type="PROSITE" id="PS00107">
    <property type="entry name" value="PROTEIN_KINASE_ATP"/>
    <property type="match status" value="2"/>
</dbReference>
<feature type="binding site" evidence="5">
    <location>
        <position position="344"/>
    </location>
    <ligand>
        <name>ATP</name>
        <dbReference type="ChEBI" id="CHEBI:30616"/>
    </ligand>
</feature>
<dbReference type="OrthoDB" id="5504406at2"/>
<accession>A0A2L0EHJ7</accession>
<feature type="binding site" evidence="5">
    <location>
        <position position="55"/>
    </location>
    <ligand>
        <name>ATP</name>
        <dbReference type="ChEBI" id="CHEBI:30616"/>
    </ligand>
</feature>
<dbReference type="EMBL" id="CP012673">
    <property type="protein sequence ID" value="AUX38762.1"/>
    <property type="molecule type" value="Genomic_DNA"/>
</dbReference>
<dbReference type="PROSITE" id="PS50011">
    <property type="entry name" value="PROTEIN_KINASE_DOM"/>
    <property type="match status" value="2"/>
</dbReference>
<feature type="region of interest" description="Disordered" evidence="6">
    <location>
        <begin position="668"/>
        <end position="812"/>
    </location>
</feature>
<dbReference type="InterPro" id="IPR008271">
    <property type="entry name" value="Ser/Thr_kinase_AS"/>
</dbReference>
<dbReference type="Pfam" id="PF00069">
    <property type="entry name" value="Pkinase"/>
    <property type="match status" value="2"/>
</dbReference>
<feature type="compositionally biased region" description="Pro residues" evidence="6">
    <location>
        <begin position="768"/>
        <end position="779"/>
    </location>
</feature>
<feature type="compositionally biased region" description="Low complexity" evidence="6">
    <location>
        <begin position="743"/>
        <end position="752"/>
    </location>
</feature>
<dbReference type="InterPro" id="IPR011009">
    <property type="entry name" value="Kinase-like_dom_sf"/>
</dbReference>
<dbReference type="Gene3D" id="1.10.510.10">
    <property type="entry name" value="Transferase(Phosphotransferase) domain 1"/>
    <property type="match status" value="2"/>
</dbReference>
<keyword evidence="3" id="KW-0418">Kinase</keyword>
<keyword evidence="2 5" id="KW-0547">Nucleotide-binding</keyword>
<dbReference type="RefSeq" id="WP_159396515.1">
    <property type="nucleotide sequence ID" value="NZ_CP012673.1"/>
</dbReference>
<dbReference type="CDD" id="cd14014">
    <property type="entry name" value="STKc_PknB_like"/>
    <property type="match status" value="2"/>
</dbReference>
<dbReference type="InterPro" id="IPR000719">
    <property type="entry name" value="Prot_kinase_dom"/>
</dbReference>
<dbReference type="SUPFAM" id="SSF56112">
    <property type="entry name" value="Protein kinase-like (PK-like)"/>
    <property type="match status" value="2"/>
</dbReference>
<dbReference type="GO" id="GO:0004674">
    <property type="term" value="F:protein serine/threonine kinase activity"/>
    <property type="evidence" value="ECO:0007669"/>
    <property type="project" value="TreeGrafter"/>
</dbReference>
<dbReference type="SMART" id="SM00220">
    <property type="entry name" value="S_TKc"/>
    <property type="match status" value="2"/>
</dbReference>
<name>A0A2L0EHJ7_SORCE</name>
<evidence type="ECO:0000256" key="5">
    <source>
        <dbReference type="PROSITE-ProRule" id="PRU10141"/>
    </source>
</evidence>
<organism evidence="8 9">
    <name type="scientific">Sorangium cellulosum</name>
    <name type="common">Polyangium cellulosum</name>
    <dbReference type="NCBI Taxonomy" id="56"/>
    <lineage>
        <taxon>Bacteria</taxon>
        <taxon>Pseudomonadati</taxon>
        <taxon>Myxococcota</taxon>
        <taxon>Polyangia</taxon>
        <taxon>Polyangiales</taxon>
        <taxon>Polyangiaceae</taxon>
        <taxon>Sorangium</taxon>
    </lineage>
</organism>
<keyword evidence="1" id="KW-0808">Transferase</keyword>
<sequence length="812" mass="83022">MTFLDDAGVGRLVSLAAEPEVVAGRFEIDTLIGEGGMGVVFEAWDREARRGVALKLLRDVDEAASARFDREAEALAVLSHPGIVRYVAHGSTALGERYLAMERLVGVTLEARLAEGPLGVRDAVRVGHGVAAALAAAHERGLVHRDIKPSNIFLESGAAERVKLLDFGLARGKDAPAVTKAGSLVGTPSYMAPEQVRGGASSPDARADLFALGAVLFECLAGRAAFLGADTEAVLVKILVERPPAVRELCPLAPPALEALVARLLSKDPGGRPASAAEVARELAALLADKALGAAPAAPAGDPAPAAGTLIAGKYRVIRALGRGGMGVVVLARHEALERNVAIKLLRGRRSGGDVERFLREARAVSRLESEHVARVMDVGTLDDGGPFIVMEFLGGKDLGQVLHDRKRLPVGVAVDYVLQAGEAIAEAHALGIVHRDLKPSNLFLTTRRDGSPLVKVLDFGISKISRASDAAEPGLPPAHASITAPDAVMGSPLYMSPEQLESTKRVDSRADIWSLGVVLQELLTGRPPFEADSFMAMGAKIAAGAPARLRDGCPEAPEGLAAVVLRCLEKDPARRFRSVAELAQALGPYAPEGSRLSVDRISRIAGAAVADEPAARPEVVAADRATTARTWDAPVARGRRRGVLVLGVAAAALALGAALLAVQRSPGVADGTPAAPASVAATAPSTEVTPGQALPSRSAAAPPPLPSPTTTGAAPAPDTEAAAGARPSQGAGPSSGAPPSQGAGPALGARSPSPPARPPSSARAQQPAPPGKGRPPAAPAVEPSRPAGAPPAGAPPAGGAVDPMDPALIRR</sequence>
<evidence type="ECO:0000256" key="2">
    <source>
        <dbReference type="ARBA" id="ARBA00022741"/>
    </source>
</evidence>
<protein>
    <recommendedName>
        <fullName evidence="7">Protein kinase domain-containing protein</fullName>
    </recommendedName>
</protein>
<gene>
    <name evidence="8" type="ORF">SOCE26_001400</name>
</gene>
<evidence type="ECO:0000256" key="1">
    <source>
        <dbReference type="ARBA" id="ARBA00022679"/>
    </source>
</evidence>
<dbReference type="Gene3D" id="3.30.200.20">
    <property type="entry name" value="Phosphorylase Kinase, domain 1"/>
    <property type="match status" value="2"/>
</dbReference>
<evidence type="ECO:0000256" key="6">
    <source>
        <dbReference type="SAM" id="MobiDB-lite"/>
    </source>
</evidence>
<evidence type="ECO:0000313" key="9">
    <source>
        <dbReference type="Proteomes" id="UP000238348"/>
    </source>
</evidence>
<feature type="domain" description="Protein kinase" evidence="7">
    <location>
        <begin position="315"/>
        <end position="591"/>
    </location>
</feature>
<dbReference type="PROSITE" id="PS00108">
    <property type="entry name" value="PROTEIN_KINASE_ST"/>
    <property type="match status" value="2"/>
</dbReference>
<dbReference type="AlphaFoldDB" id="A0A2L0EHJ7"/>
<dbReference type="GO" id="GO:0005524">
    <property type="term" value="F:ATP binding"/>
    <property type="evidence" value="ECO:0007669"/>
    <property type="project" value="UniProtKB-UniRule"/>
</dbReference>
<dbReference type="PANTHER" id="PTHR43289:SF6">
    <property type="entry name" value="SERINE_THREONINE-PROTEIN KINASE NEKL-3"/>
    <property type="match status" value="1"/>
</dbReference>
<reference evidence="8 9" key="1">
    <citation type="submission" date="2015-09" db="EMBL/GenBank/DDBJ databases">
        <title>Sorangium comparison.</title>
        <authorList>
            <person name="Zaburannyi N."/>
            <person name="Bunk B."/>
            <person name="Overmann J."/>
            <person name="Mueller R."/>
        </authorList>
    </citation>
    <scope>NUCLEOTIDE SEQUENCE [LARGE SCALE GENOMIC DNA]</scope>
    <source>
        <strain evidence="8 9">So ce26</strain>
    </source>
</reference>
<proteinExistence type="predicted"/>
<keyword evidence="4 5" id="KW-0067">ATP-binding</keyword>
<evidence type="ECO:0000256" key="3">
    <source>
        <dbReference type="ARBA" id="ARBA00022777"/>
    </source>
</evidence>